<name>A0A8E2LGZ0_9BACI</name>
<feature type="domain" description="N-acetyltransferase" evidence="1">
    <location>
        <begin position="12"/>
        <end position="147"/>
    </location>
</feature>
<keyword evidence="3" id="KW-1185">Reference proteome</keyword>
<dbReference type="Pfam" id="PF13302">
    <property type="entry name" value="Acetyltransf_3"/>
    <property type="match status" value="1"/>
</dbReference>
<dbReference type="Gene3D" id="3.40.630.30">
    <property type="match status" value="1"/>
</dbReference>
<evidence type="ECO:0000313" key="3">
    <source>
        <dbReference type="Proteomes" id="UP000189761"/>
    </source>
</evidence>
<organism evidence="2 3">
    <name type="scientific">Heyndrickxia oleronia</name>
    <dbReference type="NCBI Taxonomy" id="38875"/>
    <lineage>
        <taxon>Bacteria</taxon>
        <taxon>Bacillati</taxon>
        <taxon>Bacillota</taxon>
        <taxon>Bacilli</taxon>
        <taxon>Bacillales</taxon>
        <taxon>Bacillaceae</taxon>
        <taxon>Heyndrickxia</taxon>
    </lineage>
</organism>
<dbReference type="InterPro" id="IPR000182">
    <property type="entry name" value="GNAT_dom"/>
</dbReference>
<dbReference type="PANTHER" id="PTHR43415">
    <property type="entry name" value="SPERMIDINE N(1)-ACETYLTRANSFERASE"/>
    <property type="match status" value="1"/>
</dbReference>
<evidence type="ECO:0000313" key="2">
    <source>
        <dbReference type="EMBL" id="OOP69604.1"/>
    </source>
</evidence>
<dbReference type="SUPFAM" id="SSF55729">
    <property type="entry name" value="Acyl-CoA N-acyltransferases (Nat)"/>
    <property type="match status" value="1"/>
</dbReference>
<protein>
    <recommendedName>
        <fullName evidence="1">N-acetyltransferase domain-containing protein</fullName>
    </recommendedName>
</protein>
<dbReference type="PANTHER" id="PTHR43415:SF3">
    <property type="entry name" value="GNAT-FAMILY ACETYLTRANSFERASE"/>
    <property type="match status" value="1"/>
</dbReference>
<dbReference type="AlphaFoldDB" id="A0A8E2LGZ0"/>
<dbReference type="EMBL" id="MTLA01000046">
    <property type="protein sequence ID" value="OOP69604.1"/>
    <property type="molecule type" value="Genomic_DNA"/>
</dbReference>
<proteinExistence type="predicted"/>
<accession>A0A8E2LGZ0</accession>
<reference evidence="2 3" key="1">
    <citation type="submission" date="2017-01" db="EMBL/GenBank/DDBJ databases">
        <title>Draft genome sequence of Bacillus oleronius.</title>
        <authorList>
            <person name="Allam M."/>
        </authorList>
    </citation>
    <scope>NUCLEOTIDE SEQUENCE [LARGE SCALE GENOMIC DNA]</scope>
    <source>
        <strain evidence="2 3">DSM 9356</strain>
    </source>
</reference>
<gene>
    <name evidence="2" type="ORF">BWZ43_04360</name>
</gene>
<sequence>MNQFALEGKNVSLRKPSFEDLEYVTWLWADEETMKTIGGPIQFTDEEKRRWYEVVVNPSNGKHFYCLIFNKANKPVGEISFHDFDKIAKTATLNIKIAFGERRKGYALEAAKLMLDYYFNVWNGEIMRYSTNKDNKEGHDALLRFGFGKVYETDKEFLVAFMKDTFNLKYNRKAK</sequence>
<evidence type="ECO:0000259" key="1">
    <source>
        <dbReference type="Pfam" id="PF13302"/>
    </source>
</evidence>
<dbReference type="RefSeq" id="WP_078109518.1">
    <property type="nucleotide sequence ID" value="NZ_CP065424.1"/>
</dbReference>
<dbReference type="InterPro" id="IPR016181">
    <property type="entry name" value="Acyl_CoA_acyltransferase"/>
</dbReference>
<dbReference type="Proteomes" id="UP000189761">
    <property type="component" value="Unassembled WGS sequence"/>
</dbReference>
<dbReference type="GO" id="GO:0016747">
    <property type="term" value="F:acyltransferase activity, transferring groups other than amino-acyl groups"/>
    <property type="evidence" value="ECO:0007669"/>
    <property type="project" value="InterPro"/>
</dbReference>
<comment type="caution">
    <text evidence="2">The sequence shown here is derived from an EMBL/GenBank/DDBJ whole genome shotgun (WGS) entry which is preliminary data.</text>
</comment>